<dbReference type="PANTHER" id="PTHR42713:SF3">
    <property type="entry name" value="TRANSCRIPTIONAL REGULATORY PROTEIN HPTR"/>
    <property type="match status" value="1"/>
</dbReference>
<keyword evidence="2" id="KW-0963">Cytoplasm</keyword>
<keyword evidence="7" id="KW-0804">Transcription</keyword>
<evidence type="ECO:0000256" key="4">
    <source>
        <dbReference type="ARBA" id="ARBA00023012"/>
    </source>
</evidence>
<keyword evidence="6" id="KW-0238">DNA-binding</keyword>
<feature type="domain" description="HTH araC/xylS-type" evidence="9">
    <location>
        <begin position="413"/>
        <end position="515"/>
    </location>
</feature>
<keyword evidence="12" id="KW-1185">Reference proteome</keyword>
<evidence type="ECO:0000256" key="6">
    <source>
        <dbReference type="ARBA" id="ARBA00023125"/>
    </source>
</evidence>
<comment type="caution">
    <text evidence="11">The sequence shown here is derived from an EMBL/GenBank/DDBJ whole genome shotgun (WGS) entry which is preliminary data.</text>
</comment>
<dbReference type="SUPFAM" id="SSF52172">
    <property type="entry name" value="CheY-like"/>
    <property type="match status" value="1"/>
</dbReference>
<dbReference type="InterPro" id="IPR001789">
    <property type="entry name" value="Sig_transdc_resp-reg_receiver"/>
</dbReference>
<dbReference type="PROSITE" id="PS01124">
    <property type="entry name" value="HTH_ARAC_FAMILY_2"/>
    <property type="match status" value="1"/>
</dbReference>
<keyword evidence="3 8" id="KW-0597">Phosphoprotein</keyword>
<proteinExistence type="predicted"/>
<dbReference type="RefSeq" id="WP_342774257.1">
    <property type="nucleotide sequence ID" value="NZ_JBHTGQ010000002.1"/>
</dbReference>
<dbReference type="SMART" id="SM00342">
    <property type="entry name" value="HTH_ARAC"/>
    <property type="match status" value="1"/>
</dbReference>
<evidence type="ECO:0000256" key="1">
    <source>
        <dbReference type="ARBA" id="ARBA00004496"/>
    </source>
</evidence>
<evidence type="ECO:0000256" key="2">
    <source>
        <dbReference type="ARBA" id="ARBA00022490"/>
    </source>
</evidence>
<evidence type="ECO:0000256" key="3">
    <source>
        <dbReference type="ARBA" id="ARBA00022553"/>
    </source>
</evidence>
<comment type="subcellular location">
    <subcellularLocation>
        <location evidence="1">Cytoplasm</location>
    </subcellularLocation>
</comment>
<dbReference type="Pfam" id="PF12833">
    <property type="entry name" value="HTH_18"/>
    <property type="match status" value="1"/>
</dbReference>
<evidence type="ECO:0000256" key="7">
    <source>
        <dbReference type="ARBA" id="ARBA00023163"/>
    </source>
</evidence>
<accession>A0ABW2UZL2</accession>
<reference evidence="12" key="1">
    <citation type="journal article" date="2019" name="Int. J. Syst. Evol. Microbiol.">
        <title>The Global Catalogue of Microorganisms (GCM) 10K type strain sequencing project: providing services to taxonomists for standard genome sequencing and annotation.</title>
        <authorList>
            <consortium name="The Broad Institute Genomics Platform"/>
            <consortium name="The Broad Institute Genome Sequencing Center for Infectious Disease"/>
            <person name="Wu L."/>
            <person name="Ma J."/>
        </authorList>
    </citation>
    <scope>NUCLEOTIDE SEQUENCE [LARGE SCALE GENOMIC DNA]</scope>
    <source>
        <strain evidence="12">JCM 18657</strain>
    </source>
</reference>
<evidence type="ECO:0000313" key="11">
    <source>
        <dbReference type="EMBL" id="MFC7748526.1"/>
    </source>
</evidence>
<evidence type="ECO:0000256" key="8">
    <source>
        <dbReference type="PROSITE-ProRule" id="PRU00169"/>
    </source>
</evidence>
<evidence type="ECO:0000313" key="12">
    <source>
        <dbReference type="Proteomes" id="UP001596528"/>
    </source>
</evidence>
<protein>
    <submittedName>
        <fullName evidence="11">Response regulator transcription factor</fullName>
    </submittedName>
</protein>
<dbReference type="InterPro" id="IPR011006">
    <property type="entry name" value="CheY-like_superfamily"/>
</dbReference>
<dbReference type="Gene3D" id="1.10.10.60">
    <property type="entry name" value="Homeodomain-like"/>
    <property type="match status" value="2"/>
</dbReference>
<feature type="domain" description="Response regulatory" evidence="10">
    <location>
        <begin position="5"/>
        <end position="122"/>
    </location>
</feature>
<evidence type="ECO:0000259" key="9">
    <source>
        <dbReference type="PROSITE" id="PS01124"/>
    </source>
</evidence>
<keyword evidence="4" id="KW-0902">Two-component regulatory system</keyword>
<evidence type="ECO:0000259" key="10">
    <source>
        <dbReference type="PROSITE" id="PS50110"/>
    </source>
</evidence>
<dbReference type="PANTHER" id="PTHR42713">
    <property type="entry name" value="HISTIDINE KINASE-RELATED"/>
    <property type="match status" value="1"/>
</dbReference>
<name>A0ABW2UZL2_9BACL</name>
<keyword evidence="5" id="KW-0805">Transcription regulation</keyword>
<evidence type="ECO:0000256" key="5">
    <source>
        <dbReference type="ARBA" id="ARBA00023015"/>
    </source>
</evidence>
<dbReference type="CDD" id="cd17536">
    <property type="entry name" value="REC_YesN-like"/>
    <property type="match status" value="1"/>
</dbReference>
<dbReference type="InterPro" id="IPR018060">
    <property type="entry name" value="HTH_AraC"/>
</dbReference>
<dbReference type="Pfam" id="PF00072">
    <property type="entry name" value="Response_reg"/>
    <property type="match status" value="1"/>
</dbReference>
<gene>
    <name evidence="11" type="ORF">ACFQWB_01020</name>
</gene>
<dbReference type="SUPFAM" id="SSF46689">
    <property type="entry name" value="Homeodomain-like"/>
    <property type="match status" value="1"/>
</dbReference>
<dbReference type="Proteomes" id="UP001596528">
    <property type="component" value="Unassembled WGS sequence"/>
</dbReference>
<dbReference type="InterPro" id="IPR051552">
    <property type="entry name" value="HptR"/>
</dbReference>
<dbReference type="SMART" id="SM00448">
    <property type="entry name" value="REC"/>
    <property type="match status" value="1"/>
</dbReference>
<sequence length="522" mass="59946">MSKRRVLLVDDERMILEGISRLVNWASAGTELIGTARNGMEALEFVRAHEPDIVVTDIRMPGMDGLELVAKVKESHPHIRAIMLSGFNEFEYARTAMQHGVKHYLLKPTNEEKILEALRELVRELDREAGEAQYVSNVRERLEKVLPQVKEQFLKEFVTNKTYGYRDWDYYRGLFGFDDVNRPVRIVLFHLDAPFEFEHLFAVKNIAEDLLSGIVLSTTFGDHAIIVVENPEDVSSLLERLKRIGETFAGFYRMETTIAVSDADEMVRARRLYKQAADCLGYRFYLGAGSLITPDDIGMPDHVEEFAYDPEPLCLMIKSGNRAEAMAEIDRYIERLSEQRFDSQRTKSYVIELYLAVVRLSPPEQLPRFMNGLAAFMEADSLTAMRGMFKRTAEEIAGQYDEQNRVKQSGIVGKVLELIETHLHDPNFSLQAVAQHMLYMNADYLGKLFRKETGEKFSNYVMRVRVNKAMETMRANPDIKIFELAERFGFGDNPQYFSQVFKKVSGLTPSEYMRQLSKPGTD</sequence>
<organism evidence="11 12">
    <name type="scientific">Paenibacillus thermoaerophilus</name>
    <dbReference type="NCBI Taxonomy" id="1215385"/>
    <lineage>
        <taxon>Bacteria</taxon>
        <taxon>Bacillati</taxon>
        <taxon>Bacillota</taxon>
        <taxon>Bacilli</taxon>
        <taxon>Bacillales</taxon>
        <taxon>Paenibacillaceae</taxon>
        <taxon>Paenibacillus</taxon>
    </lineage>
</organism>
<dbReference type="Gene3D" id="3.40.50.2300">
    <property type="match status" value="1"/>
</dbReference>
<dbReference type="PROSITE" id="PS50110">
    <property type="entry name" value="RESPONSE_REGULATORY"/>
    <property type="match status" value="1"/>
</dbReference>
<dbReference type="EMBL" id="JBHTGQ010000002">
    <property type="protein sequence ID" value="MFC7748526.1"/>
    <property type="molecule type" value="Genomic_DNA"/>
</dbReference>
<feature type="modified residue" description="4-aspartylphosphate" evidence="8">
    <location>
        <position position="57"/>
    </location>
</feature>
<dbReference type="InterPro" id="IPR009057">
    <property type="entry name" value="Homeodomain-like_sf"/>
</dbReference>